<reference evidence="2" key="1">
    <citation type="submission" date="2024-07" db="EMBL/GenBank/DDBJ databases">
        <authorList>
            <person name="Li X.-J."/>
            <person name="Wang X."/>
        </authorList>
    </citation>
    <scope>NUCLEOTIDE SEQUENCE</scope>
    <source>
        <strain evidence="2">HSP-536</strain>
    </source>
</reference>
<dbReference type="PROSITE" id="PS50146">
    <property type="entry name" value="DAGK"/>
    <property type="match status" value="1"/>
</dbReference>
<proteinExistence type="predicted"/>
<dbReference type="SUPFAM" id="SSF111331">
    <property type="entry name" value="NAD kinase/diacylglycerol kinase-like"/>
    <property type="match status" value="1"/>
</dbReference>
<dbReference type="GO" id="GO:0008654">
    <property type="term" value="P:phospholipid biosynthetic process"/>
    <property type="evidence" value="ECO:0007669"/>
    <property type="project" value="InterPro"/>
</dbReference>
<dbReference type="KEGG" id="lala:AB8B28_10510"/>
<dbReference type="Gene3D" id="3.40.50.10330">
    <property type="entry name" value="Probable inorganic polyphosphate/atp-NAD kinase, domain 1"/>
    <property type="match status" value="1"/>
</dbReference>
<evidence type="ECO:0000259" key="1">
    <source>
        <dbReference type="PROSITE" id="PS50146"/>
    </source>
</evidence>
<dbReference type="InterPro" id="IPR045540">
    <property type="entry name" value="YegS/DAGK_C"/>
</dbReference>
<feature type="domain" description="DAGKc" evidence="1">
    <location>
        <begin position="11"/>
        <end position="143"/>
    </location>
</feature>
<dbReference type="InterPro" id="IPR005218">
    <property type="entry name" value="Diacylglycerol/lipid_kinase"/>
</dbReference>
<keyword evidence="2" id="KW-0418">Kinase</keyword>
<sequence length="308" mass="34718">MKNDITQKNIKKLKKAILVYNPKSGNANMILSNFDLITRKLLEKGITLTLYSISWDYDLFTEILKNEKYDILILSGGDGTLSRCLSELYSKNIEFPEVAIFPTGTSNDFSKALNIGENIENWIEKITEKTAKYVDFGLINNKTVFLSSYAGGLFTQISYNTDKTLKKTFGKVAYYINGVGELTNIKAFDLNIVLDGNEKVKEKAILFVILNGKGVAGFDNVIDDASMNDGLMDILIIKNIDNLLDVPKILMDLMNNNLTDNDYTRTLRAKKCKIEKVKEDINLSIDGEEGGNMDVEIEFVEKKLKVFH</sequence>
<gene>
    <name evidence="2" type="ORF">AB8B28_10510</name>
</gene>
<dbReference type="EMBL" id="CP165647">
    <property type="protein sequence ID" value="XDU62063.1"/>
    <property type="molecule type" value="Genomic_DNA"/>
</dbReference>
<dbReference type="RefSeq" id="WP_369715692.1">
    <property type="nucleotide sequence ID" value="NZ_CP165647.1"/>
</dbReference>
<dbReference type="Pfam" id="PF19279">
    <property type="entry name" value="YegS_C"/>
    <property type="match status" value="1"/>
</dbReference>
<dbReference type="NCBIfam" id="TIGR00147">
    <property type="entry name" value="YegS/Rv2252/BmrU family lipid kinase"/>
    <property type="match status" value="1"/>
</dbReference>
<dbReference type="GO" id="GO:0005829">
    <property type="term" value="C:cytosol"/>
    <property type="evidence" value="ECO:0007669"/>
    <property type="project" value="TreeGrafter"/>
</dbReference>
<evidence type="ECO:0000313" key="2">
    <source>
        <dbReference type="EMBL" id="XDU62063.1"/>
    </source>
</evidence>
<dbReference type="Pfam" id="PF00781">
    <property type="entry name" value="DAGK_cat"/>
    <property type="match status" value="1"/>
</dbReference>
<dbReference type="InterPro" id="IPR016064">
    <property type="entry name" value="NAD/diacylglycerol_kinase_sf"/>
</dbReference>
<dbReference type="SMART" id="SM00046">
    <property type="entry name" value="DAGKc"/>
    <property type="match status" value="1"/>
</dbReference>
<dbReference type="GO" id="GO:0019242">
    <property type="term" value="P:methylglyoxal biosynthetic process"/>
    <property type="evidence" value="ECO:0007669"/>
    <property type="project" value="InterPro"/>
</dbReference>
<dbReference type="InterPro" id="IPR001206">
    <property type="entry name" value="Diacylglycerol_kinase_cat_dom"/>
</dbReference>
<dbReference type="EC" id="2.7.1.-" evidence="2"/>
<keyword evidence="2" id="KW-0808">Transferase</keyword>
<dbReference type="GO" id="GO:0016301">
    <property type="term" value="F:kinase activity"/>
    <property type="evidence" value="ECO:0007669"/>
    <property type="project" value="UniProtKB-KW"/>
</dbReference>
<dbReference type="GO" id="GO:0008929">
    <property type="term" value="F:methylglyoxal synthase activity"/>
    <property type="evidence" value="ECO:0007669"/>
    <property type="project" value="InterPro"/>
</dbReference>
<accession>A0AB39V331</accession>
<dbReference type="PANTHER" id="PTHR30492">
    <property type="entry name" value="METHYLGLYOXAL SYNTHASE"/>
    <property type="match status" value="1"/>
</dbReference>
<dbReference type="InterPro" id="IPR004363">
    <property type="entry name" value="Methylgl_synth"/>
</dbReference>
<organism evidence="2">
    <name type="scientific">Leptotrichia alba</name>
    <dbReference type="NCBI Taxonomy" id="3239304"/>
    <lineage>
        <taxon>Bacteria</taxon>
        <taxon>Fusobacteriati</taxon>
        <taxon>Fusobacteriota</taxon>
        <taxon>Fusobacteriia</taxon>
        <taxon>Fusobacteriales</taxon>
        <taxon>Leptotrichiaceae</taxon>
        <taxon>Leptotrichia</taxon>
    </lineage>
</organism>
<dbReference type="InterPro" id="IPR017438">
    <property type="entry name" value="ATP-NAD_kinase_N"/>
</dbReference>
<protein>
    <submittedName>
        <fullName evidence="2">Diacylglycerol kinase family protein</fullName>
        <ecNumber evidence="2">2.7.1.-</ecNumber>
    </submittedName>
</protein>
<dbReference type="GO" id="GO:0005524">
    <property type="term" value="F:ATP binding"/>
    <property type="evidence" value="ECO:0007669"/>
    <property type="project" value="InterPro"/>
</dbReference>
<dbReference type="AlphaFoldDB" id="A0AB39V331"/>
<dbReference type="PANTHER" id="PTHR30492:SF0">
    <property type="entry name" value="METHYLGLYOXAL SYNTHASE"/>
    <property type="match status" value="1"/>
</dbReference>
<dbReference type="Gene3D" id="2.60.200.40">
    <property type="match status" value="1"/>
</dbReference>
<name>A0AB39V331_9FUSO</name>